<comment type="catalytic activity">
    <reaction evidence="5">
        <text>a 1,2-diacyl-sn-glycero-3-phospho-(1D-myo-inositol 4-phosphate) + ATP = a 1,2-diacyl-sn-glycero-3-phospho-(1D-myo-inositol-3,4-bisphosphate) + ADP + H(+)</text>
        <dbReference type="Rhea" id="RHEA:18373"/>
        <dbReference type="ChEBI" id="CHEBI:15378"/>
        <dbReference type="ChEBI" id="CHEBI:30616"/>
        <dbReference type="ChEBI" id="CHEBI:57658"/>
        <dbReference type="ChEBI" id="CHEBI:58178"/>
        <dbReference type="ChEBI" id="CHEBI:456216"/>
        <dbReference type="EC" id="2.7.1.154"/>
    </reaction>
    <physiologicalReaction direction="left-to-right" evidence="5">
        <dbReference type="Rhea" id="RHEA:18374"/>
    </physiologicalReaction>
</comment>
<reference evidence="11" key="1">
    <citation type="journal article" date="2022" name="bioRxiv">
        <title>Sequencing and chromosome-scale assembly of the giantPleurodeles waltlgenome.</title>
        <authorList>
            <person name="Brown T."/>
            <person name="Elewa A."/>
            <person name="Iarovenko S."/>
            <person name="Subramanian E."/>
            <person name="Araus A.J."/>
            <person name="Petzold A."/>
            <person name="Susuki M."/>
            <person name="Suzuki K.-i.T."/>
            <person name="Hayashi T."/>
            <person name="Toyoda A."/>
            <person name="Oliveira C."/>
            <person name="Osipova E."/>
            <person name="Leigh N.D."/>
            <person name="Simon A."/>
            <person name="Yun M.H."/>
        </authorList>
    </citation>
    <scope>NUCLEOTIDE SEQUENCE</scope>
    <source>
        <strain evidence="11">20211129_DDA</strain>
        <tissue evidence="11">Liver</tissue>
    </source>
</reference>
<keyword evidence="12" id="KW-1185">Reference proteome</keyword>
<dbReference type="SMART" id="SM00239">
    <property type="entry name" value="C2"/>
    <property type="match status" value="2"/>
</dbReference>
<dbReference type="PROSITE" id="PS50195">
    <property type="entry name" value="PX"/>
    <property type="match status" value="1"/>
</dbReference>
<keyword evidence="3" id="KW-0418">Kinase</keyword>
<dbReference type="SUPFAM" id="SSF49562">
    <property type="entry name" value="C2 domain (Calcium/lipid-binding domain, CaLB)"/>
    <property type="match status" value="2"/>
</dbReference>
<dbReference type="CDD" id="cd04012">
    <property type="entry name" value="C2A_PI3K_class_II"/>
    <property type="match status" value="1"/>
</dbReference>
<dbReference type="PANTHER" id="PTHR10048">
    <property type="entry name" value="PHOSPHATIDYLINOSITOL KINASE"/>
    <property type="match status" value="1"/>
</dbReference>
<dbReference type="GO" id="GO:0016477">
    <property type="term" value="P:cell migration"/>
    <property type="evidence" value="ECO:0007669"/>
    <property type="project" value="TreeGrafter"/>
</dbReference>
<dbReference type="EMBL" id="JANPWB010000008">
    <property type="protein sequence ID" value="KAJ1165013.1"/>
    <property type="molecule type" value="Genomic_DNA"/>
</dbReference>
<proteinExistence type="inferred from homology"/>
<name>A0AAV7SLM6_PLEWA</name>
<dbReference type="GO" id="GO:0043491">
    <property type="term" value="P:phosphatidylinositol 3-kinase/protein kinase B signal transduction"/>
    <property type="evidence" value="ECO:0007669"/>
    <property type="project" value="TreeGrafter"/>
</dbReference>
<sequence length="1511" mass="172710">MAYFRPLTVDENNERQVVENPFYWIPTDNHGQIWKPAVEYYGEQAGGPQEHLYSFDYRTPCPPILLGFDPLIEEINHEIPFYHPSFINDPEENSFYESSVENFDIKEQHLDSRQPQASYDELDSQPWEQNQTAPTIGFELFVPPPVTGKQCPGQLEDLSFYGQSRRHSFSPMRNYFENEVRGGNEKVPLGFKEAFTNCDSLETNRRENWHDVKSRSRSMYANVGTTTENLYRRFTVGPCCPSPSGTGSTYTQVPAWTIKLLDIPQGSNDRLSSFCDTVKKIRGDHPCSNPNYNSGKIWSSATTVADRLLCNTSFRLQVHVDGLHQPLMLTPKAGCLVRHCIREILHHTNRYPPQEDYFLGWCGSDEFLQNDLALGSHEKIQKVNSDVLLRLHRESTILPCLARTREDDQSQFNLNERMNYGYILRVSRQSLTAAVMNYCRQLESLMQKQCLVSTVVKEVKTICYMLSSVETKDIRDAVEVLRLASVQSAQPNASFIQQGKLERAATALSRAISHLIYIYSRSFNTDFQIEQLPRSIECSETEADSRLSFTLLSAHNIPEDWTKSYKDFSVSCSLSYAGKKLCQVKNCQKRPAKRSLFFAVTWDERINFPVHVQSLPLETMLNIKLYGTGINIETAHILGWTCQPLYPKERLIHGTILMGLALHSEPPIVITPGASDFSVQPLVTLQISFPDAEQTFIKPKFEQKINTVPTEECIKHVEKLSKQQSSLLLLPEAEKGFLWFYRSACNSKNCFLPLVLGSAPGWDPHTVSAIHAILRNWRFCNPLDALGLLTSSFSDQDVRETAVQEIGSLSDEDLLECLPQLVQAVKFERHLESPLVKLLLNRSLQSIRVAHQLFWLLTDALNEVHYRSWYQQLLVALQFCVGKALNDEFSKEKKILKILEDTAEKVKAAHDSKRQEVLRKEINRLESLFWEIKVCRLPLDPALAVRGINSNGCSYFTSNAFPLKVSFINADPLGTDINVIFKAGDDLRQDMLVLQIIRVMDRIWMQEGLDMRMIIYKCQSTGKGQGLVQMVPDATTLAKIHRNSGIIGPLKESTIQKWFNQKHPMHTSYEKASENFFYSCAGWCVVTFILGVCDRHNDNIMLTNTGHMFHIDFGKFLGHSQKFGSIKRDRAPFIFTSEMEFFITQGGNNKHRFQDFVELCCQGYNIVRKHSHLILNLLELMLQAGLPELSCLQDLKYVHNNLRPHDSDLEATSFFTRKIKESVECFPVKLNNMIHILAQMSLSNPAKSASQINSQETCTVQVTDRSIRRATVIRFSKTHERLYLVQVLRSNGAVSLTEKTFTQFLELQSQLHYQFPGLVLPVYPCGPNISSTDLDHKRMQDLNVYLSQMFSGSYELAHNEYILQFFLDESKDEKLQQQSSFDAGHTSFLKYPCVQLLISHENQKLTILLKHIKNIHMQDGSAPSAHVEVYLLPDPDEMSRRKTKAKTKNSNPTYNEIIEYYGVLKIQGRILKLIVKSKGTFLSAVNIHLGSVQLNEERWYRLGKNSIGENA</sequence>
<dbReference type="Gene3D" id="2.60.40.150">
    <property type="entry name" value="C2 domain"/>
    <property type="match status" value="2"/>
</dbReference>
<dbReference type="InterPro" id="IPR035892">
    <property type="entry name" value="C2_domain_sf"/>
</dbReference>
<dbReference type="SUPFAM" id="SSF48371">
    <property type="entry name" value="ARM repeat"/>
    <property type="match status" value="1"/>
</dbReference>
<dbReference type="SUPFAM" id="SSF56112">
    <property type="entry name" value="Protein kinase-like (PK-like)"/>
    <property type="match status" value="1"/>
</dbReference>
<dbReference type="FunFam" id="1.10.1070.11:FF:000013">
    <property type="entry name" value="Phosphatidylinositol 4-phosphate 3-kinase C2 domain-containing subunit gamma"/>
    <property type="match status" value="1"/>
</dbReference>
<keyword evidence="2" id="KW-0808">Transferase</keyword>
<protein>
    <recommendedName>
        <fullName evidence="13">Phosphatidylinositol-4-phosphate 3-kinase</fullName>
    </recommendedName>
</protein>
<gene>
    <name evidence="11" type="ORF">NDU88_005443</name>
</gene>
<feature type="domain" description="C2" evidence="6">
    <location>
        <begin position="1392"/>
        <end position="1511"/>
    </location>
</feature>
<dbReference type="PROSITE" id="PS00916">
    <property type="entry name" value="PI3_4_KINASE_2"/>
    <property type="match status" value="1"/>
</dbReference>
<dbReference type="GO" id="GO:0005886">
    <property type="term" value="C:plasma membrane"/>
    <property type="evidence" value="ECO:0007669"/>
    <property type="project" value="TreeGrafter"/>
</dbReference>
<dbReference type="Pfam" id="PF00613">
    <property type="entry name" value="PI3Ka"/>
    <property type="match status" value="1"/>
</dbReference>
<dbReference type="PROSITE" id="PS00915">
    <property type="entry name" value="PI3_4_KINASE_1"/>
    <property type="match status" value="1"/>
</dbReference>
<dbReference type="GO" id="GO:0005737">
    <property type="term" value="C:cytoplasm"/>
    <property type="evidence" value="ECO:0007669"/>
    <property type="project" value="TreeGrafter"/>
</dbReference>
<comment type="similarity">
    <text evidence="1">Belongs to the PI3/PI4-kinase family. Type III PI4K subfamily.</text>
</comment>
<organism evidence="11 12">
    <name type="scientific">Pleurodeles waltl</name>
    <name type="common">Iberian ribbed newt</name>
    <dbReference type="NCBI Taxonomy" id="8319"/>
    <lineage>
        <taxon>Eukaryota</taxon>
        <taxon>Metazoa</taxon>
        <taxon>Chordata</taxon>
        <taxon>Craniata</taxon>
        <taxon>Vertebrata</taxon>
        <taxon>Euteleostomi</taxon>
        <taxon>Amphibia</taxon>
        <taxon>Batrachia</taxon>
        <taxon>Caudata</taxon>
        <taxon>Salamandroidea</taxon>
        <taxon>Salamandridae</taxon>
        <taxon>Pleurodelinae</taxon>
        <taxon>Pleurodeles</taxon>
    </lineage>
</organism>
<comment type="catalytic activity">
    <reaction evidence="4">
        <text>a 1,2-diacyl-sn-glycero-3-phospho-(1D-myo-inositol) + ATP = a 1,2-diacyl-sn-glycero-3-phospho-(1D-myo-inositol-3-phosphate) + ADP + H(+)</text>
        <dbReference type="Rhea" id="RHEA:12709"/>
        <dbReference type="ChEBI" id="CHEBI:15378"/>
        <dbReference type="ChEBI" id="CHEBI:30616"/>
        <dbReference type="ChEBI" id="CHEBI:57880"/>
        <dbReference type="ChEBI" id="CHEBI:58088"/>
        <dbReference type="ChEBI" id="CHEBI:456216"/>
        <dbReference type="EC" id="2.7.1.137"/>
    </reaction>
    <physiologicalReaction direction="left-to-right" evidence="4">
        <dbReference type="Rhea" id="RHEA:12710"/>
    </physiologicalReaction>
</comment>
<dbReference type="GO" id="GO:0005942">
    <property type="term" value="C:phosphatidylinositol 3-kinase complex"/>
    <property type="evidence" value="ECO:0007669"/>
    <property type="project" value="TreeGrafter"/>
</dbReference>
<comment type="caution">
    <text evidence="11">The sequence shown here is derived from an EMBL/GenBank/DDBJ whole genome shotgun (WGS) entry which is preliminary data.</text>
</comment>
<dbReference type="InterPro" id="IPR015433">
    <property type="entry name" value="PI3/4_kinase"/>
</dbReference>
<accession>A0AAV7SLM6</accession>
<dbReference type="Gene3D" id="3.30.1010.10">
    <property type="entry name" value="Phosphatidylinositol 3-kinase Catalytic Subunit, Chain A, domain 4"/>
    <property type="match status" value="1"/>
</dbReference>
<dbReference type="PROSITE" id="PS51545">
    <property type="entry name" value="PIK_HELICAL"/>
    <property type="match status" value="1"/>
</dbReference>
<evidence type="ECO:0000259" key="9">
    <source>
        <dbReference type="PROSITE" id="PS51545"/>
    </source>
</evidence>
<dbReference type="Pfam" id="PF00454">
    <property type="entry name" value="PI3_PI4_kinase"/>
    <property type="match status" value="1"/>
</dbReference>
<dbReference type="Gene3D" id="3.30.1520.10">
    <property type="entry name" value="Phox-like domain"/>
    <property type="match status" value="1"/>
</dbReference>
<dbReference type="SMART" id="SM00142">
    <property type="entry name" value="PI3K_C2"/>
    <property type="match status" value="1"/>
</dbReference>
<evidence type="ECO:0000256" key="5">
    <source>
        <dbReference type="ARBA" id="ARBA00029297"/>
    </source>
</evidence>
<dbReference type="SMART" id="SM00146">
    <property type="entry name" value="PI3Kc"/>
    <property type="match status" value="1"/>
</dbReference>
<dbReference type="InterPro" id="IPR000008">
    <property type="entry name" value="C2_dom"/>
</dbReference>
<feature type="domain" description="PI3K/PI4K catalytic" evidence="8">
    <location>
        <begin position="949"/>
        <end position="1227"/>
    </location>
</feature>
<dbReference type="InterPro" id="IPR001683">
    <property type="entry name" value="PX_dom"/>
</dbReference>
<dbReference type="FunFam" id="3.30.1010.10:FF:000001">
    <property type="entry name" value="Phosphatidylinositol 4-phosphate 3-kinase C2 domain-containing subunit beta"/>
    <property type="match status" value="1"/>
</dbReference>
<dbReference type="InterPro" id="IPR002420">
    <property type="entry name" value="PI3K-type_C2_dom"/>
</dbReference>
<dbReference type="InterPro" id="IPR042236">
    <property type="entry name" value="PI3K_accessory_sf"/>
</dbReference>
<dbReference type="InterPro" id="IPR000403">
    <property type="entry name" value="PI3/4_kinase_cat_dom"/>
</dbReference>
<dbReference type="GO" id="GO:0035005">
    <property type="term" value="F:1-phosphatidylinositol-4-phosphate 3-kinase activity"/>
    <property type="evidence" value="ECO:0007669"/>
    <property type="project" value="UniProtKB-EC"/>
</dbReference>
<evidence type="ECO:0000259" key="8">
    <source>
        <dbReference type="PROSITE" id="PS50290"/>
    </source>
</evidence>
<dbReference type="Gene3D" id="1.10.1070.11">
    <property type="entry name" value="Phosphatidylinositol 3-/4-kinase, catalytic domain"/>
    <property type="match status" value="1"/>
</dbReference>
<evidence type="ECO:0008006" key="13">
    <source>
        <dbReference type="Google" id="ProtNLM"/>
    </source>
</evidence>
<dbReference type="InterPro" id="IPR016024">
    <property type="entry name" value="ARM-type_fold"/>
</dbReference>
<evidence type="ECO:0000259" key="10">
    <source>
        <dbReference type="PROSITE" id="PS51547"/>
    </source>
</evidence>
<evidence type="ECO:0000256" key="3">
    <source>
        <dbReference type="ARBA" id="ARBA00022777"/>
    </source>
</evidence>
<evidence type="ECO:0000313" key="11">
    <source>
        <dbReference type="EMBL" id="KAJ1165013.1"/>
    </source>
</evidence>
<dbReference type="PROSITE" id="PS50004">
    <property type="entry name" value="C2"/>
    <property type="match status" value="1"/>
</dbReference>
<dbReference type="SMART" id="SM00145">
    <property type="entry name" value="PI3Ka"/>
    <property type="match status" value="1"/>
</dbReference>
<dbReference type="InterPro" id="IPR011009">
    <property type="entry name" value="Kinase-like_dom_sf"/>
</dbReference>
<dbReference type="Pfam" id="PF00168">
    <property type="entry name" value="C2"/>
    <property type="match status" value="1"/>
</dbReference>
<dbReference type="InterPro" id="IPR001263">
    <property type="entry name" value="PI3K_accessory_dom"/>
</dbReference>
<evidence type="ECO:0000256" key="1">
    <source>
        <dbReference type="ARBA" id="ARBA00006209"/>
    </source>
</evidence>
<dbReference type="Pfam" id="PF00787">
    <property type="entry name" value="PX"/>
    <property type="match status" value="1"/>
</dbReference>
<dbReference type="InterPro" id="IPR036940">
    <property type="entry name" value="PI3/4_kinase_cat_sf"/>
</dbReference>
<dbReference type="PANTHER" id="PTHR10048:SF29">
    <property type="entry name" value="PHOSPHATIDYLINOSITOL 3-KINASE C2 DOMAIN-CONTAINING SUBUNIT GAMMA"/>
    <property type="match status" value="1"/>
</dbReference>
<dbReference type="SUPFAM" id="SSF64268">
    <property type="entry name" value="PX domain"/>
    <property type="match status" value="1"/>
</dbReference>
<evidence type="ECO:0000256" key="2">
    <source>
        <dbReference type="ARBA" id="ARBA00022679"/>
    </source>
</evidence>
<dbReference type="GO" id="GO:0016303">
    <property type="term" value="F:1-phosphatidylinositol-3-kinase activity"/>
    <property type="evidence" value="ECO:0007669"/>
    <property type="project" value="UniProtKB-EC"/>
</dbReference>
<dbReference type="Gene3D" id="1.25.40.70">
    <property type="entry name" value="Phosphatidylinositol 3-kinase, accessory domain (PIK)"/>
    <property type="match status" value="1"/>
</dbReference>
<dbReference type="InterPro" id="IPR018936">
    <property type="entry name" value="PI3/4_kinase_CS"/>
</dbReference>
<evidence type="ECO:0000259" key="6">
    <source>
        <dbReference type="PROSITE" id="PS50004"/>
    </source>
</evidence>
<evidence type="ECO:0000259" key="7">
    <source>
        <dbReference type="PROSITE" id="PS50195"/>
    </source>
</evidence>
<feature type="domain" description="PX" evidence="7">
    <location>
        <begin position="1261"/>
        <end position="1373"/>
    </location>
</feature>
<feature type="domain" description="C2 PI3K-type" evidence="10">
    <location>
        <begin position="543"/>
        <end position="690"/>
    </location>
</feature>
<dbReference type="PROSITE" id="PS50290">
    <property type="entry name" value="PI3_4_KINASE_3"/>
    <property type="match status" value="1"/>
</dbReference>
<dbReference type="GO" id="GO:0048015">
    <property type="term" value="P:phosphatidylinositol-mediated signaling"/>
    <property type="evidence" value="ECO:0007669"/>
    <property type="project" value="TreeGrafter"/>
</dbReference>
<dbReference type="InterPro" id="IPR036871">
    <property type="entry name" value="PX_dom_sf"/>
</dbReference>
<feature type="domain" description="PIK helical" evidence="9">
    <location>
        <begin position="704"/>
        <end position="880"/>
    </location>
</feature>
<dbReference type="SMART" id="SM00312">
    <property type="entry name" value="PX"/>
    <property type="match status" value="1"/>
</dbReference>
<dbReference type="Proteomes" id="UP001066276">
    <property type="component" value="Chromosome 4_2"/>
</dbReference>
<evidence type="ECO:0000256" key="4">
    <source>
        <dbReference type="ARBA" id="ARBA00023985"/>
    </source>
</evidence>
<evidence type="ECO:0000313" key="12">
    <source>
        <dbReference type="Proteomes" id="UP001066276"/>
    </source>
</evidence>
<dbReference type="GO" id="GO:0035091">
    <property type="term" value="F:phosphatidylinositol binding"/>
    <property type="evidence" value="ECO:0007669"/>
    <property type="project" value="InterPro"/>
</dbReference>
<dbReference type="Pfam" id="PF00792">
    <property type="entry name" value="PI3K_C2"/>
    <property type="match status" value="1"/>
</dbReference>
<dbReference type="PROSITE" id="PS51547">
    <property type="entry name" value="C2_PI3K"/>
    <property type="match status" value="1"/>
</dbReference>